<gene>
    <name evidence="2" type="ORF">HPB48_000415</name>
</gene>
<feature type="region of interest" description="Disordered" evidence="1">
    <location>
        <begin position="48"/>
        <end position="145"/>
    </location>
</feature>
<accession>A0A9J6FEB5</accession>
<evidence type="ECO:0000313" key="3">
    <source>
        <dbReference type="Proteomes" id="UP000821853"/>
    </source>
</evidence>
<organism evidence="2 3">
    <name type="scientific">Haemaphysalis longicornis</name>
    <name type="common">Bush tick</name>
    <dbReference type="NCBI Taxonomy" id="44386"/>
    <lineage>
        <taxon>Eukaryota</taxon>
        <taxon>Metazoa</taxon>
        <taxon>Ecdysozoa</taxon>
        <taxon>Arthropoda</taxon>
        <taxon>Chelicerata</taxon>
        <taxon>Arachnida</taxon>
        <taxon>Acari</taxon>
        <taxon>Parasitiformes</taxon>
        <taxon>Ixodida</taxon>
        <taxon>Ixodoidea</taxon>
        <taxon>Ixodidae</taxon>
        <taxon>Haemaphysalinae</taxon>
        <taxon>Haemaphysalis</taxon>
    </lineage>
</organism>
<feature type="compositionally biased region" description="Basic and acidic residues" evidence="1">
    <location>
        <begin position="120"/>
        <end position="131"/>
    </location>
</feature>
<name>A0A9J6FEB5_HAELO</name>
<comment type="caution">
    <text evidence="2">The sequence shown here is derived from an EMBL/GenBank/DDBJ whole genome shotgun (WGS) entry which is preliminary data.</text>
</comment>
<dbReference type="Proteomes" id="UP000821853">
    <property type="component" value="Chromosome 1"/>
</dbReference>
<proteinExistence type="predicted"/>
<dbReference type="VEuPathDB" id="VectorBase:HLOH_047087"/>
<sequence>MPGNTFGAFAAGVSGSQAAALALSRFSSHHPCTSLRHRYLRPRFPTRAPLGKEEIGSSDTPPHSGCDVTESLDASGTAEVPEDSSDPKPSSGSDVAQSLGALTAVVQGSSEPPLYSAYGEAERPDAARTEDVPEGSSEPPPCTTTSATEILDAAATANVPESVPPWPLRIAGRVHKEGTIGYAHGDLDESYEEEEEIRIDDVNVLHLPRDVAKLRLEQQHPPPHPSAREPVYQMLQQQVSHFTKLHVEQECLGGQLVCVVCRDAENTLLKIQEVVSKDPSMRAFVLGSITFMGVMVKPCRVDSPVLPNIWGVLGPDIKRFVEKRGYCDDGSVSTLVKGQPSDKLWKCCLDDAAMKAKRVTYSVGVRPPTARGSDACVVLASSGEPAAALAVVHGGSFQSSLNVSGCLDARHLWIFNGAQAPPLNVDGRFLAEVQRSLQEGPREIAPGVGETASLWTSEERLERVLVLKSPKNFFKVRWSKPVYLLTDFKVQPPAVCLAVLQDVKPAPFLGLLSKFVNTLQVLTRHNAYEADFHTFMICTMTTHGAIEVLVAHLICTDCKTRMTSIVGLTQMCRRLNGRQVVFKA</sequence>
<reference evidence="2 3" key="1">
    <citation type="journal article" date="2020" name="Cell">
        <title>Large-Scale Comparative Analyses of Tick Genomes Elucidate Their Genetic Diversity and Vector Capacities.</title>
        <authorList>
            <consortium name="Tick Genome and Microbiome Consortium (TIGMIC)"/>
            <person name="Jia N."/>
            <person name="Wang J."/>
            <person name="Shi W."/>
            <person name="Du L."/>
            <person name="Sun Y."/>
            <person name="Zhan W."/>
            <person name="Jiang J.F."/>
            <person name="Wang Q."/>
            <person name="Zhang B."/>
            <person name="Ji P."/>
            <person name="Bell-Sakyi L."/>
            <person name="Cui X.M."/>
            <person name="Yuan T.T."/>
            <person name="Jiang B.G."/>
            <person name="Yang W.F."/>
            <person name="Lam T.T."/>
            <person name="Chang Q.C."/>
            <person name="Ding S.J."/>
            <person name="Wang X.J."/>
            <person name="Zhu J.G."/>
            <person name="Ruan X.D."/>
            <person name="Zhao L."/>
            <person name="Wei J.T."/>
            <person name="Ye R.Z."/>
            <person name="Que T.C."/>
            <person name="Du C.H."/>
            <person name="Zhou Y.H."/>
            <person name="Cheng J.X."/>
            <person name="Dai P.F."/>
            <person name="Guo W.B."/>
            <person name="Han X.H."/>
            <person name="Huang E.J."/>
            <person name="Li L.F."/>
            <person name="Wei W."/>
            <person name="Gao Y.C."/>
            <person name="Liu J.Z."/>
            <person name="Shao H.Z."/>
            <person name="Wang X."/>
            <person name="Wang C.C."/>
            <person name="Yang T.C."/>
            <person name="Huo Q.B."/>
            <person name="Li W."/>
            <person name="Chen H.Y."/>
            <person name="Chen S.E."/>
            <person name="Zhou L.G."/>
            <person name="Ni X.B."/>
            <person name="Tian J.H."/>
            <person name="Sheng Y."/>
            <person name="Liu T."/>
            <person name="Pan Y.S."/>
            <person name="Xia L.Y."/>
            <person name="Li J."/>
            <person name="Zhao F."/>
            <person name="Cao W.C."/>
        </authorList>
    </citation>
    <scope>NUCLEOTIDE SEQUENCE [LARGE SCALE GENOMIC DNA]</scope>
    <source>
        <strain evidence="2">HaeL-2018</strain>
    </source>
</reference>
<keyword evidence="3" id="KW-1185">Reference proteome</keyword>
<protein>
    <submittedName>
        <fullName evidence="2">Uncharacterized protein</fullName>
    </submittedName>
</protein>
<evidence type="ECO:0000313" key="2">
    <source>
        <dbReference type="EMBL" id="KAH9360721.1"/>
    </source>
</evidence>
<dbReference type="EMBL" id="JABSTR010000001">
    <property type="protein sequence ID" value="KAH9360721.1"/>
    <property type="molecule type" value="Genomic_DNA"/>
</dbReference>
<evidence type="ECO:0000256" key="1">
    <source>
        <dbReference type="SAM" id="MobiDB-lite"/>
    </source>
</evidence>
<dbReference type="AlphaFoldDB" id="A0A9J6FEB5"/>